<dbReference type="EMBL" id="JBFOLJ010000003">
    <property type="protein sequence ID" value="KAL2550109.1"/>
    <property type="molecule type" value="Genomic_DNA"/>
</dbReference>
<sequence length="131" mass="14936">MFAENRLLFLNPDQAARDGVEPQIQNHVDVGFLYEIDHIHLPLGTPVHLSSIRVAMVCENTELNIAVRYPSKESLRAFFSYSTRETHPALDEKFVMGTVQAAKVLHRKVPAEEYSDQKHLESFWVVRACGD</sequence>
<reference evidence="2" key="1">
    <citation type="submission" date="2024-07" db="EMBL/GenBank/DDBJ databases">
        <title>Two chromosome-level genome assemblies of Korean endemic species Abeliophyllum distichum and Forsythia ovata (Oleaceae).</title>
        <authorList>
            <person name="Jang H."/>
        </authorList>
    </citation>
    <scope>NUCLEOTIDE SEQUENCE [LARGE SCALE GENOMIC DNA]</scope>
</reference>
<organism evidence="1 2">
    <name type="scientific">Forsythia ovata</name>
    <dbReference type="NCBI Taxonomy" id="205694"/>
    <lineage>
        <taxon>Eukaryota</taxon>
        <taxon>Viridiplantae</taxon>
        <taxon>Streptophyta</taxon>
        <taxon>Embryophyta</taxon>
        <taxon>Tracheophyta</taxon>
        <taxon>Spermatophyta</taxon>
        <taxon>Magnoliopsida</taxon>
        <taxon>eudicotyledons</taxon>
        <taxon>Gunneridae</taxon>
        <taxon>Pentapetalae</taxon>
        <taxon>asterids</taxon>
        <taxon>lamiids</taxon>
        <taxon>Lamiales</taxon>
        <taxon>Oleaceae</taxon>
        <taxon>Forsythieae</taxon>
        <taxon>Forsythia</taxon>
    </lineage>
</organism>
<protein>
    <submittedName>
        <fullName evidence="1">Protein DYAD</fullName>
    </submittedName>
</protein>
<gene>
    <name evidence="1" type="ORF">Fot_11639</name>
</gene>
<dbReference type="Proteomes" id="UP001604277">
    <property type="component" value="Unassembled WGS sequence"/>
</dbReference>
<proteinExistence type="predicted"/>
<accession>A0ABD1WK87</accession>
<comment type="caution">
    <text evidence="1">The sequence shown here is derived from an EMBL/GenBank/DDBJ whole genome shotgun (WGS) entry which is preliminary data.</text>
</comment>
<dbReference type="AlphaFoldDB" id="A0ABD1WK87"/>
<name>A0ABD1WK87_9LAMI</name>
<evidence type="ECO:0000313" key="1">
    <source>
        <dbReference type="EMBL" id="KAL2550109.1"/>
    </source>
</evidence>
<dbReference type="PANTHER" id="PTHR46740:SF2">
    <property type="entry name" value="PROTEIN DYAD"/>
    <property type="match status" value="1"/>
</dbReference>
<dbReference type="InterPro" id="IPR044221">
    <property type="entry name" value="DYAD/AMEIOTIC1"/>
</dbReference>
<evidence type="ECO:0000313" key="2">
    <source>
        <dbReference type="Proteomes" id="UP001604277"/>
    </source>
</evidence>
<dbReference type="PANTHER" id="PTHR46740">
    <property type="entry name" value="PROTEIN DYAD"/>
    <property type="match status" value="1"/>
</dbReference>
<keyword evidence="2" id="KW-1185">Reference proteome</keyword>